<dbReference type="SUPFAM" id="SSF56935">
    <property type="entry name" value="Porins"/>
    <property type="match status" value="1"/>
</dbReference>
<keyword evidence="1" id="KW-0732">Signal</keyword>
<reference evidence="2" key="1">
    <citation type="submission" date="2015-04" db="EMBL/GenBank/DDBJ databases">
        <authorList>
            <person name="Syromyatnikov M.Y."/>
            <person name="Popov V.N."/>
        </authorList>
    </citation>
    <scope>NUCLEOTIDE SEQUENCE</scope>
    <source>
        <strain evidence="2">MO-1</strain>
    </source>
</reference>
<evidence type="ECO:0008006" key="3">
    <source>
        <dbReference type="Google" id="ProtNLM"/>
    </source>
</evidence>
<dbReference type="Gene3D" id="2.40.160.10">
    <property type="entry name" value="Porin"/>
    <property type="match status" value="1"/>
</dbReference>
<dbReference type="InterPro" id="IPR023614">
    <property type="entry name" value="Porin_dom_sf"/>
</dbReference>
<organism evidence="2">
    <name type="scientific">Magnetococcus massalia (strain MO-1)</name>
    <dbReference type="NCBI Taxonomy" id="451514"/>
    <lineage>
        <taxon>Bacteria</taxon>
        <taxon>Pseudomonadati</taxon>
        <taxon>Pseudomonadota</taxon>
        <taxon>Magnetococcia</taxon>
        <taxon>Magnetococcales</taxon>
        <taxon>Magnetococcaceae</taxon>
        <taxon>Magnetococcus</taxon>
    </lineage>
</organism>
<feature type="signal peptide" evidence="1">
    <location>
        <begin position="1"/>
        <end position="27"/>
    </location>
</feature>
<proteinExistence type="predicted"/>
<gene>
    <name evidence="2" type="ORF">MAGMO_1234</name>
</gene>
<evidence type="ECO:0000313" key="2">
    <source>
        <dbReference type="EMBL" id="CRH05427.1"/>
    </source>
</evidence>
<sequence length="397" mass="41444">MIRIFSKTAIHAAVIASFCGTAAVAQADSMPSKEEMWSIIQQQQKQISQLQKMVTSTDAKVESVAKTGSTGTKWSDKITISGTVEVDATTGENFAGVDNADLDVATAELSIDAQVAKQVSANVTLLYEESAGAVATQLDVDGATITIKDESVTPFYLTAGLMTLPFGVYETGTMSDPLTLELTETGDTAVLVGVDYMGFHADVYGFNGSSTKTGDEEKINKFGANLAYTLSQDAFTLNIGAGYLSGIEDSDGISGALGADNANMTDHVDAWNLHANVAMGPVTLSAEYVGLSDPVLNSTNAVLANLTNREPSAWSIGGDYALNLGGMDAGLHVAYSATDDAQHIGLAENRFAISGDLAIFENTTLAAEYATDEDYSTADGGTGADNHTATLRLGVSF</sequence>
<dbReference type="EMBL" id="LO017727">
    <property type="protein sequence ID" value="CRH05427.1"/>
    <property type="molecule type" value="Genomic_DNA"/>
</dbReference>
<evidence type="ECO:0000256" key="1">
    <source>
        <dbReference type="SAM" id="SignalP"/>
    </source>
</evidence>
<accession>A0A1S7LH79</accession>
<protein>
    <recommendedName>
        <fullName evidence="3">Porin domain-containing protein</fullName>
    </recommendedName>
</protein>
<feature type="chain" id="PRO_5012729637" description="Porin domain-containing protein" evidence="1">
    <location>
        <begin position="28"/>
        <end position="397"/>
    </location>
</feature>
<dbReference type="NCBIfam" id="NF033652">
    <property type="entry name" value="LbtU_sider_porin"/>
    <property type="match status" value="1"/>
</dbReference>
<dbReference type="AlphaFoldDB" id="A0A1S7LH79"/>
<name>A0A1S7LH79_MAGMO</name>